<evidence type="ECO:0000313" key="2">
    <source>
        <dbReference type="Proteomes" id="UP000230557"/>
    </source>
</evidence>
<sequence>MSSVPSGIGPDTTERELEIRRLKEKISKYGLSPVDEGLVLGLHNELLESQGNIEGLTSYERKQLPWFRKWSGIVFSRRQNRNQNPSN</sequence>
<organism evidence="1 2">
    <name type="scientific">Candidatus Doudnabacteria bacterium CG10_big_fil_rev_8_21_14_0_10_41_10</name>
    <dbReference type="NCBI Taxonomy" id="1974551"/>
    <lineage>
        <taxon>Bacteria</taxon>
        <taxon>Candidatus Doudnaibacteriota</taxon>
    </lineage>
</organism>
<comment type="caution">
    <text evidence="1">The sequence shown here is derived from an EMBL/GenBank/DDBJ whole genome shotgun (WGS) entry which is preliminary data.</text>
</comment>
<evidence type="ECO:0000313" key="1">
    <source>
        <dbReference type="EMBL" id="PIR96687.1"/>
    </source>
</evidence>
<proteinExistence type="predicted"/>
<dbReference type="EMBL" id="PFAJ01000070">
    <property type="protein sequence ID" value="PIR96687.1"/>
    <property type="molecule type" value="Genomic_DNA"/>
</dbReference>
<name>A0A2H0VC43_9BACT</name>
<reference evidence="2" key="1">
    <citation type="submission" date="2017-09" db="EMBL/GenBank/DDBJ databases">
        <title>Depth-based differentiation of microbial function through sediment-hosted aquifers and enrichment of novel symbionts in the deep terrestrial subsurface.</title>
        <authorList>
            <person name="Probst A.J."/>
            <person name="Ladd B."/>
            <person name="Jarett J.K."/>
            <person name="Geller-Mcgrath D.E."/>
            <person name="Sieber C.M.K."/>
            <person name="Emerson J.B."/>
            <person name="Anantharaman K."/>
            <person name="Thomas B.C."/>
            <person name="Malmstrom R."/>
            <person name="Stieglmeier M."/>
            <person name="Klingl A."/>
            <person name="Woyke T."/>
            <person name="Ryan C.M."/>
            <person name="Banfield J.F."/>
        </authorList>
    </citation>
    <scope>NUCLEOTIDE SEQUENCE [LARGE SCALE GENOMIC DNA]</scope>
</reference>
<gene>
    <name evidence="1" type="ORF">COT91_05510</name>
</gene>
<dbReference type="AlphaFoldDB" id="A0A2H0VC43"/>
<dbReference type="Proteomes" id="UP000230557">
    <property type="component" value="Unassembled WGS sequence"/>
</dbReference>
<accession>A0A2H0VC43</accession>
<protein>
    <submittedName>
        <fullName evidence="1">Uncharacterized protein</fullName>
    </submittedName>
</protein>